<sequence>MGDESKLKVLLSQGLLAASGFQGLYVAQNKKLHFGVPAYSTSLLAGCIGFLEKLMGNETITKVNRYTSPLAHTLVLPLIAAEVCYRYGVQWIYAAAHLAYPIIHYLCRNTLQNLIKTEYLEISHAISTAIVAYFSYCESNEWAAIMSIIYAIASLVGHLIDDLQIRTLALALANLIHATMVA</sequence>
<organism evidence="1 2">
    <name type="scientific">Rhynocoris fuscipes</name>
    <dbReference type="NCBI Taxonomy" id="488301"/>
    <lineage>
        <taxon>Eukaryota</taxon>
        <taxon>Metazoa</taxon>
        <taxon>Ecdysozoa</taxon>
        <taxon>Arthropoda</taxon>
        <taxon>Hexapoda</taxon>
        <taxon>Insecta</taxon>
        <taxon>Pterygota</taxon>
        <taxon>Neoptera</taxon>
        <taxon>Paraneoptera</taxon>
        <taxon>Hemiptera</taxon>
        <taxon>Heteroptera</taxon>
        <taxon>Panheteroptera</taxon>
        <taxon>Cimicomorpha</taxon>
        <taxon>Reduviidae</taxon>
        <taxon>Harpactorinae</taxon>
        <taxon>Harpactorini</taxon>
        <taxon>Rhynocoris</taxon>
    </lineage>
</organism>
<gene>
    <name evidence="1" type="ORF">O3M35_005082</name>
</gene>
<keyword evidence="2" id="KW-1185">Reference proteome</keyword>
<dbReference type="Proteomes" id="UP001461498">
    <property type="component" value="Unassembled WGS sequence"/>
</dbReference>
<name>A0AAW1DGZ0_9HEMI</name>
<evidence type="ECO:0000313" key="2">
    <source>
        <dbReference type="Proteomes" id="UP001461498"/>
    </source>
</evidence>
<protein>
    <recommendedName>
        <fullName evidence="3">Transmembrane protein 267</fullName>
    </recommendedName>
</protein>
<proteinExistence type="predicted"/>
<dbReference type="AlphaFoldDB" id="A0AAW1DGZ0"/>
<accession>A0AAW1DGZ0</accession>
<reference evidence="1 2" key="1">
    <citation type="submission" date="2022-12" db="EMBL/GenBank/DDBJ databases">
        <title>Chromosome-level genome assembly of true bugs.</title>
        <authorList>
            <person name="Ma L."/>
            <person name="Li H."/>
        </authorList>
    </citation>
    <scope>NUCLEOTIDE SEQUENCE [LARGE SCALE GENOMIC DNA]</scope>
    <source>
        <strain evidence="1">Lab_2022b</strain>
    </source>
</reference>
<evidence type="ECO:0000313" key="1">
    <source>
        <dbReference type="EMBL" id="KAK9510259.1"/>
    </source>
</evidence>
<comment type="caution">
    <text evidence="1">The sequence shown here is derived from an EMBL/GenBank/DDBJ whole genome shotgun (WGS) entry which is preliminary data.</text>
</comment>
<evidence type="ECO:0008006" key="3">
    <source>
        <dbReference type="Google" id="ProtNLM"/>
    </source>
</evidence>
<dbReference type="EMBL" id="JAPXFL010000002">
    <property type="protein sequence ID" value="KAK9510259.1"/>
    <property type="molecule type" value="Genomic_DNA"/>
</dbReference>